<protein>
    <recommendedName>
        <fullName evidence="1">CHAT domain-containing protein</fullName>
    </recommendedName>
</protein>
<dbReference type="Pfam" id="PF12770">
    <property type="entry name" value="CHAT"/>
    <property type="match status" value="1"/>
</dbReference>
<evidence type="ECO:0000313" key="2">
    <source>
        <dbReference type="EMBL" id="KIY64746.1"/>
    </source>
</evidence>
<evidence type="ECO:0000259" key="1">
    <source>
        <dbReference type="Pfam" id="PF12770"/>
    </source>
</evidence>
<feature type="domain" description="CHAT" evidence="1">
    <location>
        <begin position="425"/>
        <end position="712"/>
    </location>
</feature>
<dbReference type="EMBL" id="KN880620">
    <property type="protein sequence ID" value="KIY64746.1"/>
    <property type="molecule type" value="Genomic_DNA"/>
</dbReference>
<accession>A0A0D7B5F5</accession>
<gene>
    <name evidence="2" type="ORF">CYLTODRAFT_380467</name>
</gene>
<name>A0A0D7B5F5_9AGAR</name>
<dbReference type="Proteomes" id="UP000054007">
    <property type="component" value="Unassembled WGS sequence"/>
</dbReference>
<keyword evidence="3" id="KW-1185">Reference proteome</keyword>
<evidence type="ECO:0000313" key="3">
    <source>
        <dbReference type="Proteomes" id="UP000054007"/>
    </source>
</evidence>
<dbReference type="Gene3D" id="1.25.40.10">
    <property type="entry name" value="Tetratricopeptide repeat domain"/>
    <property type="match status" value="1"/>
</dbReference>
<sequence length="713" mass="77728">MVPTGSDEAIVYENQVEMSNSATSDAGSWVNLAHTHFQRYQRSTDITDLHEAIRLLREAIKCTFSDYFEQSGIFSDLGSFLTHRFHSLGDINDINEAIKWFGQAIDQTPDAHADKPSRLTNLALAFLARFSRNPSHDDWKQASTLLTQAAHTSPQLSTVVHAAVQYIQQYYSSPQTPSMKMRHNMFCLHALVIDLVSEIVWLGHGVSRRYEEASGIGNAVSAAVAAALYIGYDWCALEWFEEGRAIVWAQILNLYSPVDGLRKKFPEYADRLDVLSASLKPDGRKTSAGNKREGTAEPTYHRLADEYKCLLAEIRQLDGFKEFLRPLNTTKLADAAMSGAVACINVDHMRSDAIILQRAPDGTPDVHFIPLPELSPSKVDEMKRDLGSFLKTAQVGRSRESRAGVLAPFDESQDQAEIDKIVTVLQLLWTSVVGPVIDSVASKSKRTQTPASGDSTLPRITWCTSGALSFLPLHAAGMYGDPTSSRKAFNEIVSSYTPTLTSLVPRVEAEPLIHPAGITIVAQPATPGSKPLPGTVLESQTVGNHFPHTHELLQGSGGTIASVLDSMARHPNIHLACHGVQDALDPLQSAFILHDGSLTLADLMSRDRAPGGLAFLSACETAVGDERAPSEVVHLAAGMLSAGYQSVVGTMWAIGDEDAPGVADAFYGKLQETKDVADIGDVALSLHHALEVLRGRVGEQNFVRWMPFVHYGK</sequence>
<dbReference type="STRING" id="1314674.A0A0D7B5F5"/>
<proteinExistence type="predicted"/>
<reference evidence="2 3" key="1">
    <citation type="journal article" date="2015" name="Fungal Genet. Biol.">
        <title>Evolution of novel wood decay mechanisms in Agaricales revealed by the genome sequences of Fistulina hepatica and Cylindrobasidium torrendii.</title>
        <authorList>
            <person name="Floudas D."/>
            <person name="Held B.W."/>
            <person name="Riley R."/>
            <person name="Nagy L.G."/>
            <person name="Koehler G."/>
            <person name="Ransdell A.S."/>
            <person name="Younus H."/>
            <person name="Chow J."/>
            <person name="Chiniquy J."/>
            <person name="Lipzen A."/>
            <person name="Tritt A."/>
            <person name="Sun H."/>
            <person name="Haridas S."/>
            <person name="LaButti K."/>
            <person name="Ohm R.A."/>
            <person name="Kues U."/>
            <person name="Blanchette R.A."/>
            <person name="Grigoriev I.V."/>
            <person name="Minto R.E."/>
            <person name="Hibbett D.S."/>
        </authorList>
    </citation>
    <scope>NUCLEOTIDE SEQUENCE [LARGE SCALE GENOMIC DNA]</scope>
    <source>
        <strain evidence="2 3">FP15055 ss-10</strain>
    </source>
</reference>
<dbReference type="AlphaFoldDB" id="A0A0D7B5F5"/>
<dbReference type="InterPro" id="IPR011990">
    <property type="entry name" value="TPR-like_helical_dom_sf"/>
</dbReference>
<organism evidence="2 3">
    <name type="scientific">Cylindrobasidium torrendii FP15055 ss-10</name>
    <dbReference type="NCBI Taxonomy" id="1314674"/>
    <lineage>
        <taxon>Eukaryota</taxon>
        <taxon>Fungi</taxon>
        <taxon>Dikarya</taxon>
        <taxon>Basidiomycota</taxon>
        <taxon>Agaricomycotina</taxon>
        <taxon>Agaricomycetes</taxon>
        <taxon>Agaricomycetidae</taxon>
        <taxon>Agaricales</taxon>
        <taxon>Marasmiineae</taxon>
        <taxon>Physalacriaceae</taxon>
        <taxon>Cylindrobasidium</taxon>
    </lineage>
</organism>
<dbReference type="InterPro" id="IPR024983">
    <property type="entry name" value="CHAT_dom"/>
</dbReference>
<dbReference type="OrthoDB" id="9991317at2759"/>